<dbReference type="InterPro" id="IPR057366">
    <property type="entry name" value="TRPM-like"/>
</dbReference>
<keyword evidence="3 5" id="KW-1133">Transmembrane helix</keyword>
<dbReference type="GO" id="GO:0099604">
    <property type="term" value="F:ligand-gated calcium channel activity"/>
    <property type="evidence" value="ECO:0007669"/>
    <property type="project" value="TreeGrafter"/>
</dbReference>
<dbReference type="AlphaFoldDB" id="A0A6J8AAP9"/>
<evidence type="ECO:0000256" key="5">
    <source>
        <dbReference type="SAM" id="Phobius"/>
    </source>
</evidence>
<sequence length="410" mass="47700">MNYIDADVKPFFRDIGKFVKRILKDESYAVYKDINGSDKIQRRDVLIWSVIINRRDYAIDLLKDGSTIETKLNKGTCIYAALFASAMFKVLSKKADAAENMDLGESFMENSRFFEVLACNGIAQMYVNDRAMSQKILTQPVEEYGCSMKTVMKISANNKLMQFMGTTACQTKLKSIWRGHMSILTSREMIVLCIFLPFLIPRIKFLRHTNGEKRDNKEPFLRINWCGCTDSSKGKLGIIDALYLFYSAPVTKFWTNVISCIVMLFCFSFFVLTDLHPYTDGQFSLMEYLIFGWILTLVLEELRQICQREHRSLRHRLCSWWKDAWNKYDVFMNVLFLLSVVLRFALHQDNFKPARMMYSVTLAFFFMRTLQFFYVAKNTGPKIIMIRKMVSDIETKCIAHASADLLRAPT</sequence>
<evidence type="ECO:0000256" key="3">
    <source>
        <dbReference type="ARBA" id="ARBA00022989"/>
    </source>
</evidence>
<organism evidence="7 8">
    <name type="scientific">Mytilus coruscus</name>
    <name type="common">Sea mussel</name>
    <dbReference type="NCBI Taxonomy" id="42192"/>
    <lineage>
        <taxon>Eukaryota</taxon>
        <taxon>Metazoa</taxon>
        <taxon>Spiralia</taxon>
        <taxon>Lophotrochozoa</taxon>
        <taxon>Mollusca</taxon>
        <taxon>Bivalvia</taxon>
        <taxon>Autobranchia</taxon>
        <taxon>Pteriomorphia</taxon>
        <taxon>Mytilida</taxon>
        <taxon>Mytiloidea</taxon>
        <taxon>Mytilidae</taxon>
        <taxon>Mytilinae</taxon>
        <taxon>Mytilus</taxon>
    </lineage>
</organism>
<dbReference type="EMBL" id="CACVKT020001105">
    <property type="protein sequence ID" value="CAC5365235.1"/>
    <property type="molecule type" value="Genomic_DNA"/>
</dbReference>
<dbReference type="Proteomes" id="UP000507470">
    <property type="component" value="Unassembled WGS sequence"/>
</dbReference>
<dbReference type="GO" id="GO:0005886">
    <property type="term" value="C:plasma membrane"/>
    <property type="evidence" value="ECO:0007669"/>
    <property type="project" value="TreeGrafter"/>
</dbReference>
<reference evidence="7 8" key="1">
    <citation type="submission" date="2020-06" db="EMBL/GenBank/DDBJ databases">
        <authorList>
            <person name="Li R."/>
            <person name="Bekaert M."/>
        </authorList>
    </citation>
    <scope>NUCLEOTIDE SEQUENCE [LARGE SCALE GENOMIC DNA]</scope>
    <source>
        <strain evidence="8">wild</strain>
    </source>
</reference>
<comment type="subcellular location">
    <subcellularLocation>
        <location evidence="1">Membrane</location>
        <topology evidence="1">Multi-pass membrane protein</topology>
    </subcellularLocation>
</comment>
<keyword evidence="2 5" id="KW-0812">Transmembrane</keyword>
<proteinExistence type="predicted"/>
<feature type="transmembrane region" description="Helical" evidence="5">
    <location>
        <begin position="253"/>
        <end position="273"/>
    </location>
</feature>
<evidence type="ECO:0000256" key="4">
    <source>
        <dbReference type="ARBA" id="ARBA00023136"/>
    </source>
</evidence>
<dbReference type="PANTHER" id="PTHR13800">
    <property type="entry name" value="TRANSIENT RECEPTOR POTENTIAL CATION CHANNEL, SUBFAMILY M, MEMBER 6"/>
    <property type="match status" value="1"/>
</dbReference>
<keyword evidence="8" id="KW-1185">Reference proteome</keyword>
<dbReference type="Pfam" id="PF25508">
    <property type="entry name" value="TRPM2"/>
    <property type="match status" value="1"/>
</dbReference>
<feature type="transmembrane region" description="Helical" evidence="5">
    <location>
        <begin position="357"/>
        <end position="376"/>
    </location>
</feature>
<accession>A0A6J8AAP9</accession>
<dbReference type="OrthoDB" id="310870at2759"/>
<name>A0A6J8AAP9_MYTCO</name>
<protein>
    <recommendedName>
        <fullName evidence="6">TRPM-like domain-containing protein</fullName>
    </recommendedName>
</protein>
<evidence type="ECO:0000313" key="7">
    <source>
        <dbReference type="EMBL" id="CAC5365235.1"/>
    </source>
</evidence>
<dbReference type="PANTHER" id="PTHR13800:SF12">
    <property type="entry name" value="TRANSIENT RECEPTOR POTENTIAL CATION CHANNEL SUBFAMILY M MEMBER-LIKE 2"/>
    <property type="match status" value="1"/>
</dbReference>
<evidence type="ECO:0000313" key="8">
    <source>
        <dbReference type="Proteomes" id="UP000507470"/>
    </source>
</evidence>
<feature type="transmembrane region" description="Helical" evidence="5">
    <location>
        <begin position="324"/>
        <end position="345"/>
    </location>
</feature>
<feature type="transmembrane region" description="Helical" evidence="5">
    <location>
        <begin position="179"/>
        <end position="200"/>
    </location>
</feature>
<evidence type="ECO:0000256" key="2">
    <source>
        <dbReference type="ARBA" id="ARBA00022692"/>
    </source>
</evidence>
<feature type="transmembrane region" description="Helical" evidence="5">
    <location>
        <begin position="285"/>
        <end position="303"/>
    </location>
</feature>
<dbReference type="InterPro" id="IPR050927">
    <property type="entry name" value="TRPM"/>
</dbReference>
<feature type="domain" description="TRPM-like" evidence="6">
    <location>
        <begin position="41"/>
        <end position="164"/>
    </location>
</feature>
<keyword evidence="4 5" id="KW-0472">Membrane</keyword>
<evidence type="ECO:0000259" key="6">
    <source>
        <dbReference type="Pfam" id="PF25508"/>
    </source>
</evidence>
<gene>
    <name evidence="7" type="ORF">MCOR_5985</name>
</gene>
<evidence type="ECO:0000256" key="1">
    <source>
        <dbReference type="ARBA" id="ARBA00004141"/>
    </source>
</evidence>